<accession>A0A6A6FJF0</accession>
<keyword evidence="16" id="KW-1185">Reference proteome</keyword>
<keyword evidence="3 13" id="KW-0349">Heme</keyword>
<dbReference type="PRINTS" id="PR00363">
    <property type="entry name" value="CYTOCHROMEB5"/>
</dbReference>
<dbReference type="SUPFAM" id="SSF55856">
    <property type="entry name" value="Cytochrome b5-like heme/steroid binding domain"/>
    <property type="match status" value="1"/>
</dbReference>
<evidence type="ECO:0000313" key="15">
    <source>
        <dbReference type="EMBL" id="KAF2213520.1"/>
    </source>
</evidence>
<keyword evidence="7" id="KW-0492">Microsome</keyword>
<dbReference type="GO" id="GO:0046872">
    <property type="term" value="F:metal ion binding"/>
    <property type="evidence" value="ECO:0007669"/>
    <property type="project" value="UniProtKB-UniRule"/>
</dbReference>
<evidence type="ECO:0000256" key="1">
    <source>
        <dbReference type="ARBA" id="ARBA00004131"/>
    </source>
</evidence>
<dbReference type="PROSITE" id="PS50255">
    <property type="entry name" value="CYTOCHROME_B5_2"/>
    <property type="match status" value="1"/>
</dbReference>
<dbReference type="Pfam" id="PF00173">
    <property type="entry name" value="Cyt-b5"/>
    <property type="match status" value="1"/>
</dbReference>
<dbReference type="GO" id="GO:0005789">
    <property type="term" value="C:endoplasmic reticulum membrane"/>
    <property type="evidence" value="ECO:0007669"/>
    <property type="project" value="UniProtKB-SubCell"/>
</dbReference>
<evidence type="ECO:0000259" key="14">
    <source>
        <dbReference type="PROSITE" id="PS50255"/>
    </source>
</evidence>
<evidence type="ECO:0000256" key="9">
    <source>
        <dbReference type="ARBA" id="ARBA00023004"/>
    </source>
</evidence>
<keyword evidence="10" id="KW-0472">Membrane</keyword>
<dbReference type="InterPro" id="IPR001199">
    <property type="entry name" value="Cyt_B5-like_heme/steroid-bd"/>
</dbReference>
<evidence type="ECO:0000256" key="2">
    <source>
        <dbReference type="ARBA" id="ARBA00022448"/>
    </source>
</evidence>
<evidence type="ECO:0000256" key="7">
    <source>
        <dbReference type="ARBA" id="ARBA00022848"/>
    </source>
</evidence>
<proteinExistence type="inferred from homology"/>
<dbReference type="EMBL" id="ML992670">
    <property type="protein sequence ID" value="KAF2213520.1"/>
    <property type="molecule type" value="Genomic_DNA"/>
</dbReference>
<dbReference type="PANTHER" id="PTHR19359:SF150">
    <property type="entry name" value="CYTOCHROME B5"/>
    <property type="match status" value="1"/>
</dbReference>
<evidence type="ECO:0000256" key="13">
    <source>
        <dbReference type="RuleBase" id="RU362121"/>
    </source>
</evidence>
<evidence type="ECO:0000256" key="8">
    <source>
        <dbReference type="ARBA" id="ARBA00022982"/>
    </source>
</evidence>
<dbReference type="InterPro" id="IPR018506">
    <property type="entry name" value="Cyt_B5_heme-BS"/>
</dbReference>
<keyword evidence="2" id="KW-0813">Transport</keyword>
<evidence type="ECO:0000256" key="5">
    <source>
        <dbReference type="ARBA" id="ARBA00022723"/>
    </source>
</evidence>
<dbReference type="InterPro" id="IPR036400">
    <property type="entry name" value="Cyt_B5-like_heme/steroid_sf"/>
</dbReference>
<evidence type="ECO:0000256" key="11">
    <source>
        <dbReference type="ARBA" id="ARBA00037877"/>
    </source>
</evidence>
<reference evidence="15" key="1">
    <citation type="journal article" date="2020" name="Stud. Mycol.">
        <title>101 Dothideomycetes genomes: a test case for predicting lifestyles and emergence of pathogens.</title>
        <authorList>
            <person name="Haridas S."/>
            <person name="Albert R."/>
            <person name="Binder M."/>
            <person name="Bloem J."/>
            <person name="Labutti K."/>
            <person name="Salamov A."/>
            <person name="Andreopoulos B."/>
            <person name="Baker S."/>
            <person name="Barry K."/>
            <person name="Bills G."/>
            <person name="Bluhm B."/>
            <person name="Cannon C."/>
            <person name="Castanera R."/>
            <person name="Culley D."/>
            <person name="Daum C."/>
            <person name="Ezra D."/>
            <person name="Gonzalez J."/>
            <person name="Henrissat B."/>
            <person name="Kuo A."/>
            <person name="Liang C."/>
            <person name="Lipzen A."/>
            <person name="Lutzoni F."/>
            <person name="Magnuson J."/>
            <person name="Mondo S."/>
            <person name="Nolan M."/>
            <person name="Ohm R."/>
            <person name="Pangilinan J."/>
            <person name="Park H.-J."/>
            <person name="Ramirez L."/>
            <person name="Alfaro M."/>
            <person name="Sun H."/>
            <person name="Tritt A."/>
            <person name="Yoshinaga Y."/>
            <person name="Zwiers L.-H."/>
            <person name="Turgeon B."/>
            <person name="Goodwin S."/>
            <person name="Spatafora J."/>
            <person name="Crous P."/>
            <person name="Grigoriev I."/>
        </authorList>
    </citation>
    <scope>NUCLEOTIDE SEQUENCE</scope>
    <source>
        <strain evidence="15">SCOH1-5</strain>
    </source>
</reference>
<evidence type="ECO:0000256" key="12">
    <source>
        <dbReference type="ARBA" id="ARBA00038168"/>
    </source>
</evidence>
<comment type="subcellular location">
    <subcellularLocation>
        <location evidence="1">Endoplasmic reticulum membrane</location>
        <topology evidence="1">Single-pass membrane protein</topology>
        <orientation evidence="1">Cytoplasmic side</orientation>
    </subcellularLocation>
    <subcellularLocation>
        <location evidence="11">Microsome membrane</location>
        <topology evidence="11">Single-pass membrane protein</topology>
        <orientation evidence="11">Cytoplasmic side</orientation>
    </subcellularLocation>
</comment>
<keyword evidence="5 13" id="KW-0479">Metal-binding</keyword>
<organism evidence="15 16">
    <name type="scientific">Cercospora zeae-maydis SCOH1-5</name>
    <dbReference type="NCBI Taxonomy" id="717836"/>
    <lineage>
        <taxon>Eukaryota</taxon>
        <taxon>Fungi</taxon>
        <taxon>Dikarya</taxon>
        <taxon>Ascomycota</taxon>
        <taxon>Pezizomycotina</taxon>
        <taxon>Dothideomycetes</taxon>
        <taxon>Dothideomycetidae</taxon>
        <taxon>Mycosphaerellales</taxon>
        <taxon>Mycosphaerellaceae</taxon>
        <taxon>Cercospora</taxon>
    </lineage>
</organism>
<sequence>MSTVTVTGLSPTEVAKHSQEGDLWVSIRGNVYDVSTFVEEHPGGEEVLRAFAGGDATEAFEDAAHSEEVKPIMERLFVGKCPSLVRRHQIFRYSTS</sequence>
<feature type="domain" description="Cytochrome b5 heme-binding" evidence="14">
    <location>
        <begin position="6"/>
        <end position="82"/>
    </location>
</feature>
<name>A0A6A6FJF0_9PEZI</name>
<evidence type="ECO:0000256" key="4">
    <source>
        <dbReference type="ARBA" id="ARBA00022692"/>
    </source>
</evidence>
<dbReference type="SMART" id="SM01117">
    <property type="entry name" value="Cyt-b5"/>
    <property type="match status" value="1"/>
</dbReference>
<dbReference type="AlphaFoldDB" id="A0A6A6FJF0"/>
<keyword evidence="4" id="KW-0812">Transmembrane</keyword>
<evidence type="ECO:0000256" key="10">
    <source>
        <dbReference type="ARBA" id="ARBA00023136"/>
    </source>
</evidence>
<dbReference type="GO" id="GO:0020037">
    <property type="term" value="F:heme binding"/>
    <property type="evidence" value="ECO:0007669"/>
    <property type="project" value="UniProtKB-UniRule"/>
</dbReference>
<evidence type="ECO:0000313" key="16">
    <source>
        <dbReference type="Proteomes" id="UP000799539"/>
    </source>
</evidence>
<keyword evidence="9 13" id="KW-0408">Iron</keyword>
<dbReference type="PANTHER" id="PTHR19359">
    <property type="entry name" value="CYTOCHROME B5"/>
    <property type="match status" value="1"/>
</dbReference>
<protein>
    <recommendedName>
        <fullName evidence="14">Cytochrome b5 heme-binding domain-containing protein</fullName>
    </recommendedName>
</protein>
<evidence type="ECO:0000256" key="3">
    <source>
        <dbReference type="ARBA" id="ARBA00022617"/>
    </source>
</evidence>
<dbReference type="FunFam" id="3.10.120.10:FF:000007">
    <property type="entry name" value="Sulfite oxidase, mitochondrial"/>
    <property type="match status" value="1"/>
</dbReference>
<keyword evidence="8" id="KW-0249">Electron transport</keyword>
<dbReference type="OrthoDB" id="260519at2759"/>
<comment type="similarity">
    <text evidence="12 13">Belongs to the cytochrome b5 family.</text>
</comment>
<dbReference type="InterPro" id="IPR050668">
    <property type="entry name" value="Cytochrome_b5"/>
</dbReference>
<evidence type="ECO:0000256" key="6">
    <source>
        <dbReference type="ARBA" id="ARBA00022824"/>
    </source>
</evidence>
<keyword evidence="6" id="KW-0256">Endoplasmic reticulum</keyword>
<dbReference type="PROSITE" id="PS00191">
    <property type="entry name" value="CYTOCHROME_B5_1"/>
    <property type="match status" value="1"/>
</dbReference>
<gene>
    <name evidence="15" type="ORF">CERZMDRAFT_38930</name>
</gene>
<dbReference type="Gene3D" id="3.10.120.10">
    <property type="entry name" value="Cytochrome b5-like heme/steroid binding domain"/>
    <property type="match status" value="1"/>
</dbReference>
<dbReference type="Proteomes" id="UP000799539">
    <property type="component" value="Unassembled WGS sequence"/>
</dbReference>